<evidence type="ECO:0000256" key="1">
    <source>
        <dbReference type="SAM" id="SignalP"/>
    </source>
</evidence>
<sequence length="498" mass="54485">MIPYLRNLNHALLAAILLACLPSSLAQYLRQSDLPQDPAEKATVLGHWLVAPHADFQGLRTVNPFLTDEDLKYTKSGSECDDRSKGDVCADVPSWFSGLGIFNLTAEDGIRFLGVMDGGPANACKEPRGTPDHISHKDYVVPAFAPVVSKFRVDQTHGVLLEHHCFLKGSDGEPLNGLPNTDNDDSPFTGGDCEVQLNRSVNGLDTEEVQKIPGTNLCLAGDEYSPSMVIFNCEFGTKECGTVLTRYIPEGLELPGASYNVRSILPGAFLHRRKGRGFESAAVSPDGKTAILLLQSPLGDDDKWSPFATSHVIHAVKMDITDPGNAIVAAHYLYVVENFLNWFDKRKPQDTKISSATWASQFAGTDHDVLVVIERRPNQIKFFLADFTVASDIKENSLTGDLAFDKLGLHDKSLKKLRELGVEPARKALFLDTGDVEKDPFIENWDSSDKMEGVAVLNSCVVAMADDNDFGLGREGQPGITVVQLSECMDAVFNRMNT</sequence>
<comment type="caution">
    <text evidence="3">The sequence shown here is derived from an EMBL/GenBank/DDBJ whole genome shotgun (WGS) entry which is preliminary data.</text>
</comment>
<dbReference type="AlphaFoldDB" id="A0A8S1IZM7"/>
<feature type="signal peptide" evidence="1">
    <location>
        <begin position="1"/>
        <end position="26"/>
    </location>
</feature>
<dbReference type="OrthoDB" id="425936at2759"/>
<evidence type="ECO:0000313" key="4">
    <source>
        <dbReference type="Proteomes" id="UP000708148"/>
    </source>
</evidence>
<dbReference type="PROSITE" id="PS51257">
    <property type="entry name" value="PROKAR_LIPOPROTEIN"/>
    <property type="match status" value="1"/>
</dbReference>
<dbReference type="Pfam" id="PF13449">
    <property type="entry name" value="Phytase-like"/>
    <property type="match status" value="1"/>
</dbReference>
<keyword evidence="1" id="KW-0732">Signal</keyword>
<dbReference type="InterPro" id="IPR027372">
    <property type="entry name" value="Phytase-like_dom"/>
</dbReference>
<proteinExistence type="predicted"/>
<feature type="domain" description="Phytase-like" evidence="2">
    <location>
        <begin position="154"/>
        <end position="470"/>
    </location>
</feature>
<accession>A0A8S1IZM7</accession>
<dbReference type="EMBL" id="CAJHUC010001242">
    <property type="protein sequence ID" value="CAD7700377.1"/>
    <property type="molecule type" value="Genomic_DNA"/>
</dbReference>
<keyword evidence="4" id="KW-1185">Reference proteome</keyword>
<organism evidence="3 4">
    <name type="scientific">Ostreobium quekettii</name>
    <dbReference type="NCBI Taxonomy" id="121088"/>
    <lineage>
        <taxon>Eukaryota</taxon>
        <taxon>Viridiplantae</taxon>
        <taxon>Chlorophyta</taxon>
        <taxon>core chlorophytes</taxon>
        <taxon>Ulvophyceae</taxon>
        <taxon>TCBD clade</taxon>
        <taxon>Bryopsidales</taxon>
        <taxon>Ostreobineae</taxon>
        <taxon>Ostreobiaceae</taxon>
        <taxon>Ostreobium</taxon>
    </lineage>
</organism>
<reference evidence="3" key="1">
    <citation type="submission" date="2020-12" db="EMBL/GenBank/DDBJ databases">
        <authorList>
            <person name="Iha C."/>
        </authorList>
    </citation>
    <scope>NUCLEOTIDE SEQUENCE</scope>
</reference>
<protein>
    <recommendedName>
        <fullName evidence="2">Phytase-like domain-containing protein</fullName>
    </recommendedName>
</protein>
<evidence type="ECO:0000313" key="3">
    <source>
        <dbReference type="EMBL" id="CAD7700377.1"/>
    </source>
</evidence>
<name>A0A8S1IZM7_9CHLO</name>
<gene>
    <name evidence="3" type="ORF">OSTQU699_LOCUS5736</name>
</gene>
<feature type="chain" id="PRO_5035901914" description="Phytase-like domain-containing protein" evidence="1">
    <location>
        <begin position="27"/>
        <end position="498"/>
    </location>
</feature>
<dbReference type="Proteomes" id="UP000708148">
    <property type="component" value="Unassembled WGS sequence"/>
</dbReference>
<evidence type="ECO:0000259" key="2">
    <source>
        <dbReference type="Pfam" id="PF13449"/>
    </source>
</evidence>